<evidence type="ECO:0000259" key="1">
    <source>
        <dbReference type="Pfam" id="PF13843"/>
    </source>
</evidence>
<dbReference type="PANTHER" id="PTHR47272">
    <property type="entry name" value="DDE_TNP_1_7 DOMAIN-CONTAINING PROTEIN"/>
    <property type="match status" value="1"/>
</dbReference>
<dbReference type="Pfam" id="PF13843">
    <property type="entry name" value="DDE_Tnp_1_7"/>
    <property type="match status" value="1"/>
</dbReference>
<dbReference type="AlphaFoldDB" id="A0A8X6TIE5"/>
<organism evidence="2 3">
    <name type="scientific">Nephila pilipes</name>
    <name type="common">Giant wood spider</name>
    <name type="synonym">Nephila maculata</name>
    <dbReference type="NCBI Taxonomy" id="299642"/>
    <lineage>
        <taxon>Eukaryota</taxon>
        <taxon>Metazoa</taxon>
        <taxon>Ecdysozoa</taxon>
        <taxon>Arthropoda</taxon>
        <taxon>Chelicerata</taxon>
        <taxon>Arachnida</taxon>
        <taxon>Araneae</taxon>
        <taxon>Araneomorphae</taxon>
        <taxon>Entelegynae</taxon>
        <taxon>Araneoidea</taxon>
        <taxon>Nephilidae</taxon>
        <taxon>Nephila</taxon>
    </lineage>
</organism>
<protein>
    <submittedName>
        <fullName evidence="2">DDE_Tnp_1_7 domain-containing protein</fullName>
    </submittedName>
</protein>
<proteinExistence type="predicted"/>
<keyword evidence="3" id="KW-1185">Reference proteome</keyword>
<dbReference type="OrthoDB" id="6505303at2759"/>
<dbReference type="PANTHER" id="PTHR47272:SF2">
    <property type="entry name" value="PIGGYBAC TRANSPOSABLE ELEMENT-DERIVED PROTEIN 3-LIKE"/>
    <property type="match status" value="1"/>
</dbReference>
<dbReference type="EMBL" id="BMAW01010807">
    <property type="protein sequence ID" value="GFT20593.1"/>
    <property type="molecule type" value="Genomic_DNA"/>
</dbReference>
<evidence type="ECO:0000313" key="2">
    <source>
        <dbReference type="EMBL" id="GFT20593.1"/>
    </source>
</evidence>
<evidence type="ECO:0000313" key="3">
    <source>
        <dbReference type="Proteomes" id="UP000887013"/>
    </source>
</evidence>
<accession>A0A8X6TIE5</accession>
<gene>
    <name evidence="2" type="primary">AVEN_225328_1</name>
    <name evidence="2" type="ORF">NPIL_605781</name>
</gene>
<sequence length="156" mass="17698">MNLQGNSLKGKPNPYGLKVFVVDFFIYQGSGDKIINDSAVNDIKKLDTGSKEILRFSESLPPCCNLYMGKYFTSVPLLDILHYKNHCQGTGTLRKNNILSNVNFKTDIEMKRLDRGSVDEKVRNDAQDFVVKWFDNILVGLTSSAHGKHYFVTCKR</sequence>
<name>A0A8X6TIE5_NEPPI</name>
<dbReference type="Proteomes" id="UP000887013">
    <property type="component" value="Unassembled WGS sequence"/>
</dbReference>
<reference evidence="2" key="1">
    <citation type="submission" date="2020-08" db="EMBL/GenBank/DDBJ databases">
        <title>Multicomponent nature underlies the extraordinary mechanical properties of spider dragline silk.</title>
        <authorList>
            <person name="Kono N."/>
            <person name="Nakamura H."/>
            <person name="Mori M."/>
            <person name="Yoshida Y."/>
            <person name="Ohtoshi R."/>
            <person name="Malay A.D."/>
            <person name="Moran D.A.P."/>
            <person name="Tomita M."/>
            <person name="Numata K."/>
            <person name="Arakawa K."/>
        </authorList>
    </citation>
    <scope>NUCLEOTIDE SEQUENCE</scope>
</reference>
<comment type="caution">
    <text evidence="2">The sequence shown here is derived from an EMBL/GenBank/DDBJ whole genome shotgun (WGS) entry which is preliminary data.</text>
</comment>
<dbReference type="InterPro" id="IPR029526">
    <property type="entry name" value="PGBD"/>
</dbReference>
<feature type="domain" description="PiggyBac transposable element-derived protein" evidence="1">
    <location>
        <begin position="20"/>
        <end position="148"/>
    </location>
</feature>